<dbReference type="AlphaFoldDB" id="A0A8T0ETP5"/>
<keyword evidence="2" id="KW-1185">Reference proteome</keyword>
<organism evidence="1 2">
    <name type="scientific">Argiope bruennichi</name>
    <name type="common">Wasp spider</name>
    <name type="synonym">Aranea bruennichi</name>
    <dbReference type="NCBI Taxonomy" id="94029"/>
    <lineage>
        <taxon>Eukaryota</taxon>
        <taxon>Metazoa</taxon>
        <taxon>Ecdysozoa</taxon>
        <taxon>Arthropoda</taxon>
        <taxon>Chelicerata</taxon>
        <taxon>Arachnida</taxon>
        <taxon>Araneae</taxon>
        <taxon>Araneomorphae</taxon>
        <taxon>Entelegynae</taxon>
        <taxon>Araneoidea</taxon>
        <taxon>Araneidae</taxon>
        <taxon>Argiope</taxon>
    </lineage>
</organism>
<dbReference type="Proteomes" id="UP000807504">
    <property type="component" value="Unassembled WGS sequence"/>
</dbReference>
<accession>A0A8T0ETP5</accession>
<evidence type="ECO:0000313" key="2">
    <source>
        <dbReference type="Proteomes" id="UP000807504"/>
    </source>
</evidence>
<sequence>MGPLLLGYSNVEELYNFLFVYDEEVIARLIAESVNHPKLQDVITDIILKVERVHCCYFIEEMDREESTEFNINLSLLANSYQENDIFPSQLSCFLNSRRALIASLLSAAYELEKNSFTVAVMRLVGLTVGVIRFLSKVSLDRLEYYLKISPILGHSIRYLLNAASHFGPDLKVPVQYLLIVASYFGPICVMTSFVEYLRSKYILCCIINTVEEYKKTLEPISNYVSEKDAMQSIVTKIFSQEIDEDVITKIEETMEYLEYDRKIFTAILISKVKQNPSSVKDGNFLCKAYRFSRTEEAYEWYNRMSWGIHLVDPAIHDEEIFINNRINLLDIRVWKDELFHLKMTYHSSGQSIQDIIFFLKPLKLPGFVLFEEPNSKFLRHVTPKSGTGKDIKDSILEFRKDREHNQQLLNCIAVGCDGTVGIIMV</sequence>
<protein>
    <submittedName>
        <fullName evidence="1">Uncharacterized protein</fullName>
    </submittedName>
</protein>
<reference evidence="1" key="2">
    <citation type="submission" date="2020-06" db="EMBL/GenBank/DDBJ databases">
        <authorList>
            <person name="Sheffer M."/>
        </authorList>
    </citation>
    <scope>NUCLEOTIDE SEQUENCE</scope>
</reference>
<evidence type="ECO:0000313" key="1">
    <source>
        <dbReference type="EMBL" id="KAF8781460.1"/>
    </source>
</evidence>
<reference evidence="1" key="1">
    <citation type="journal article" date="2020" name="bioRxiv">
        <title>Chromosome-level reference genome of the European wasp spider Argiope bruennichi: a resource for studies on range expansion and evolutionary adaptation.</title>
        <authorList>
            <person name="Sheffer M.M."/>
            <person name="Hoppe A."/>
            <person name="Krehenwinkel H."/>
            <person name="Uhl G."/>
            <person name="Kuss A.W."/>
            <person name="Jensen L."/>
            <person name="Jensen C."/>
            <person name="Gillespie R.G."/>
            <person name="Hoff K.J."/>
            <person name="Prost S."/>
        </authorList>
    </citation>
    <scope>NUCLEOTIDE SEQUENCE</scope>
</reference>
<dbReference type="EMBL" id="JABXBU010001863">
    <property type="protein sequence ID" value="KAF8781460.1"/>
    <property type="molecule type" value="Genomic_DNA"/>
</dbReference>
<gene>
    <name evidence="1" type="ORF">HNY73_011851</name>
</gene>
<comment type="caution">
    <text evidence="1">The sequence shown here is derived from an EMBL/GenBank/DDBJ whole genome shotgun (WGS) entry which is preliminary data.</text>
</comment>
<proteinExistence type="predicted"/>
<name>A0A8T0ETP5_ARGBR</name>